<dbReference type="EMBL" id="OIVN01001458">
    <property type="protein sequence ID" value="SPC94201.1"/>
    <property type="molecule type" value="Genomic_DNA"/>
</dbReference>
<gene>
    <name evidence="1" type="ORF">FSB_LOCUS22083</name>
</gene>
<sequence>MEEPRSSRLQTAQNTYKVPSPLLLLIGCYSGLLSRGLDWKKGSLPLPEPISTSRWSCNLSGKGLMLLLLWTRDASVPSFSFKQRNNQCRKPLSPTQHWPCLFHTTNLQITIGYSRLLTEEAEAGTPSQEAYMPNLLEQGHFRAFLCKASASNIHHTQQLRLVTDSGALTTSQPLLPPCLSPRIW</sequence>
<accession>A0A2N9G4V2</accession>
<evidence type="ECO:0000313" key="1">
    <source>
        <dbReference type="EMBL" id="SPC94201.1"/>
    </source>
</evidence>
<dbReference type="PROSITE" id="PS51257">
    <property type="entry name" value="PROKAR_LIPOPROTEIN"/>
    <property type="match status" value="1"/>
</dbReference>
<protein>
    <submittedName>
        <fullName evidence="1">Uncharacterized protein</fullName>
    </submittedName>
</protein>
<organism evidence="1">
    <name type="scientific">Fagus sylvatica</name>
    <name type="common">Beechnut</name>
    <dbReference type="NCBI Taxonomy" id="28930"/>
    <lineage>
        <taxon>Eukaryota</taxon>
        <taxon>Viridiplantae</taxon>
        <taxon>Streptophyta</taxon>
        <taxon>Embryophyta</taxon>
        <taxon>Tracheophyta</taxon>
        <taxon>Spermatophyta</taxon>
        <taxon>Magnoliopsida</taxon>
        <taxon>eudicotyledons</taxon>
        <taxon>Gunneridae</taxon>
        <taxon>Pentapetalae</taxon>
        <taxon>rosids</taxon>
        <taxon>fabids</taxon>
        <taxon>Fagales</taxon>
        <taxon>Fagaceae</taxon>
        <taxon>Fagus</taxon>
    </lineage>
</organism>
<name>A0A2N9G4V2_FAGSY</name>
<proteinExistence type="predicted"/>
<reference evidence="1" key="1">
    <citation type="submission" date="2018-02" db="EMBL/GenBank/DDBJ databases">
        <authorList>
            <person name="Cohen D.B."/>
            <person name="Kent A.D."/>
        </authorList>
    </citation>
    <scope>NUCLEOTIDE SEQUENCE</scope>
</reference>
<dbReference type="AlphaFoldDB" id="A0A2N9G4V2"/>